<feature type="compositionally biased region" description="Basic and acidic residues" evidence="1">
    <location>
        <begin position="1"/>
        <end position="18"/>
    </location>
</feature>
<proteinExistence type="predicted"/>
<feature type="non-terminal residue" evidence="2">
    <location>
        <position position="118"/>
    </location>
</feature>
<reference evidence="2" key="1">
    <citation type="submission" date="2020-04" db="EMBL/GenBank/DDBJ databases">
        <authorList>
            <person name="Chiriac C."/>
            <person name="Salcher M."/>
            <person name="Ghai R."/>
            <person name="Kavagutti S V."/>
        </authorList>
    </citation>
    <scope>NUCLEOTIDE SEQUENCE</scope>
</reference>
<feature type="region of interest" description="Disordered" evidence="1">
    <location>
        <begin position="95"/>
        <end position="118"/>
    </location>
</feature>
<accession>A0A6J5N2T7</accession>
<evidence type="ECO:0000256" key="1">
    <source>
        <dbReference type="SAM" id="MobiDB-lite"/>
    </source>
</evidence>
<organism evidence="2">
    <name type="scientific">uncultured Caudovirales phage</name>
    <dbReference type="NCBI Taxonomy" id="2100421"/>
    <lineage>
        <taxon>Viruses</taxon>
        <taxon>Duplodnaviria</taxon>
        <taxon>Heunggongvirae</taxon>
        <taxon>Uroviricota</taxon>
        <taxon>Caudoviricetes</taxon>
        <taxon>Peduoviridae</taxon>
        <taxon>Maltschvirus</taxon>
        <taxon>Maltschvirus maltsch</taxon>
    </lineage>
</organism>
<protein>
    <submittedName>
        <fullName evidence="2">Uncharacterized protein</fullName>
    </submittedName>
</protein>
<sequence>MSDWWSKKLNGDAPREFRPSAPTSPLPSVRYVPEGNVTSTPVSYDSNQDALVVKAQSSRQVEKCPGCFSGNYMAPQGTSLKRCYDCGYPLLQSGSGGGMPSDSSAPATPSKQVSTGNN</sequence>
<feature type="compositionally biased region" description="Polar residues" evidence="1">
    <location>
        <begin position="105"/>
        <end position="118"/>
    </location>
</feature>
<name>A0A6J5N2T7_9CAUD</name>
<gene>
    <name evidence="2" type="ORF">UFOVP621_1</name>
</gene>
<feature type="region of interest" description="Disordered" evidence="1">
    <location>
        <begin position="1"/>
        <end position="44"/>
    </location>
</feature>
<dbReference type="EMBL" id="LR796586">
    <property type="protein sequence ID" value="CAB4152281.1"/>
    <property type="molecule type" value="Genomic_DNA"/>
</dbReference>
<evidence type="ECO:0000313" key="2">
    <source>
        <dbReference type="EMBL" id="CAB4152281.1"/>
    </source>
</evidence>